<comment type="caution">
    <text evidence="1">The sequence shown here is derived from an EMBL/GenBank/DDBJ whole genome shotgun (WGS) entry which is preliminary data.</text>
</comment>
<reference evidence="1" key="1">
    <citation type="submission" date="2021-03" db="EMBL/GenBank/DDBJ databases">
        <title>Antimicrobial resistance genes in bacteria isolated from Japanese honey, and their potential for conferring macrolide and lincosamide resistance in the American foulbrood pathogen Paenibacillus larvae.</title>
        <authorList>
            <person name="Okamoto M."/>
            <person name="Kumagai M."/>
            <person name="Kanamori H."/>
            <person name="Takamatsu D."/>
        </authorList>
    </citation>
    <scope>NUCLEOTIDE SEQUENCE</scope>
    <source>
        <strain evidence="1">J2TS6</strain>
    </source>
</reference>
<name>A0A920CBF5_9BACL</name>
<sequence>MMNEGQPFHSAVCMRLLPLNQRGSPIDDIFNRISQKSIERFPGRRYINHVYVLVYAVLKPHRQWMPQTVEGRP</sequence>
<organism evidence="1 2">
    <name type="scientific">Paenibacillus albilobatus</name>
    <dbReference type="NCBI Taxonomy" id="2716884"/>
    <lineage>
        <taxon>Bacteria</taxon>
        <taxon>Bacillati</taxon>
        <taxon>Bacillota</taxon>
        <taxon>Bacilli</taxon>
        <taxon>Bacillales</taxon>
        <taxon>Paenibacillaceae</taxon>
        <taxon>Paenibacillus</taxon>
    </lineage>
</organism>
<evidence type="ECO:0000313" key="1">
    <source>
        <dbReference type="EMBL" id="GIO33325.1"/>
    </source>
</evidence>
<dbReference type="EMBL" id="BORQ01000005">
    <property type="protein sequence ID" value="GIO33325.1"/>
    <property type="molecule type" value="Genomic_DNA"/>
</dbReference>
<accession>A0A920CBF5</accession>
<keyword evidence="2" id="KW-1185">Reference proteome</keyword>
<dbReference type="AlphaFoldDB" id="A0A920CBF5"/>
<protein>
    <submittedName>
        <fullName evidence="1">Uncharacterized protein</fullName>
    </submittedName>
</protein>
<evidence type="ECO:0000313" key="2">
    <source>
        <dbReference type="Proteomes" id="UP000679779"/>
    </source>
</evidence>
<gene>
    <name evidence="1" type="ORF">J2TS6_44660</name>
</gene>
<dbReference type="Proteomes" id="UP000679779">
    <property type="component" value="Unassembled WGS sequence"/>
</dbReference>
<proteinExistence type="predicted"/>